<dbReference type="InterPro" id="IPR036390">
    <property type="entry name" value="WH_DNA-bd_sf"/>
</dbReference>
<organism evidence="2 3">
    <name type="scientific">Nesterenkonia halobia</name>
    <dbReference type="NCBI Taxonomy" id="37922"/>
    <lineage>
        <taxon>Bacteria</taxon>
        <taxon>Bacillati</taxon>
        <taxon>Actinomycetota</taxon>
        <taxon>Actinomycetes</taxon>
        <taxon>Micrococcales</taxon>
        <taxon>Micrococcaceae</taxon>
        <taxon>Nesterenkonia</taxon>
    </lineage>
</organism>
<comment type="caution">
    <text evidence="2">The sequence shown here is derived from an EMBL/GenBank/DDBJ whole genome shotgun (WGS) entry which is preliminary data.</text>
</comment>
<feature type="compositionally biased region" description="Acidic residues" evidence="1">
    <location>
        <begin position="130"/>
        <end position="140"/>
    </location>
</feature>
<dbReference type="EMBL" id="BAAAYG010000004">
    <property type="protein sequence ID" value="GAA3283276.1"/>
    <property type="molecule type" value="Genomic_DNA"/>
</dbReference>
<name>A0ABP6RBS7_9MICC</name>
<accession>A0ABP6RBS7</accession>
<dbReference type="CDD" id="cd00090">
    <property type="entry name" value="HTH_ARSR"/>
    <property type="match status" value="1"/>
</dbReference>
<reference evidence="3" key="1">
    <citation type="journal article" date="2019" name="Int. J. Syst. Evol. Microbiol.">
        <title>The Global Catalogue of Microorganisms (GCM) 10K type strain sequencing project: providing services to taxonomists for standard genome sequencing and annotation.</title>
        <authorList>
            <consortium name="The Broad Institute Genomics Platform"/>
            <consortium name="The Broad Institute Genome Sequencing Center for Infectious Disease"/>
            <person name="Wu L."/>
            <person name="Ma J."/>
        </authorList>
    </citation>
    <scope>NUCLEOTIDE SEQUENCE [LARGE SCALE GENOMIC DNA]</scope>
    <source>
        <strain evidence="3">JCM 11483</strain>
    </source>
</reference>
<evidence type="ECO:0000256" key="1">
    <source>
        <dbReference type="SAM" id="MobiDB-lite"/>
    </source>
</evidence>
<feature type="region of interest" description="Disordered" evidence="1">
    <location>
        <begin position="1"/>
        <end position="24"/>
    </location>
</feature>
<keyword evidence="3" id="KW-1185">Reference proteome</keyword>
<feature type="region of interest" description="Disordered" evidence="1">
    <location>
        <begin position="115"/>
        <end position="142"/>
    </location>
</feature>
<proteinExistence type="predicted"/>
<dbReference type="SUPFAM" id="SSF46785">
    <property type="entry name" value="Winged helix' DNA-binding domain"/>
    <property type="match status" value="1"/>
</dbReference>
<dbReference type="InterPro" id="IPR036388">
    <property type="entry name" value="WH-like_DNA-bd_sf"/>
</dbReference>
<dbReference type="Pfam" id="PF12840">
    <property type="entry name" value="HTH_20"/>
    <property type="match status" value="1"/>
</dbReference>
<dbReference type="Gene3D" id="1.10.10.10">
    <property type="entry name" value="Winged helix-like DNA-binding domain superfamily/Winged helix DNA-binding domain"/>
    <property type="match status" value="1"/>
</dbReference>
<dbReference type="Proteomes" id="UP001501736">
    <property type="component" value="Unassembled WGS sequence"/>
</dbReference>
<evidence type="ECO:0000313" key="3">
    <source>
        <dbReference type="Proteomes" id="UP001501736"/>
    </source>
</evidence>
<dbReference type="InterPro" id="IPR011991">
    <property type="entry name" value="ArsR-like_HTH"/>
</dbReference>
<evidence type="ECO:0000313" key="2">
    <source>
        <dbReference type="EMBL" id="GAA3283276.1"/>
    </source>
</evidence>
<dbReference type="RefSeq" id="WP_344719203.1">
    <property type="nucleotide sequence ID" value="NZ_BAAAYG010000004.1"/>
</dbReference>
<gene>
    <name evidence="2" type="ORF">GCM10020260_11760</name>
</gene>
<sequence length="180" mass="19505">MYSSRNSADPASVAPDVGRDGDGGTRERVLQLVVEEGPISAAALGRRLDLTAAAVRRHLDAMAEQGIVEIKNVTSRQKGAGRPSRRYVISQRGQEVLGDDYLSLARAALRMLEPTPARGAETSDAGAEPGVEDEAEEPDDAAARRLAAGYFGAFEERWRDELADVDDLDERTERLSQLLN</sequence>
<protein>
    <submittedName>
        <fullName evidence="2">Uncharacterized protein</fullName>
    </submittedName>
</protein>